<feature type="transmembrane region" description="Helical" evidence="1">
    <location>
        <begin position="185"/>
        <end position="209"/>
    </location>
</feature>
<sequence length="245" mass="25758">MSLQCFSSAGIPTADVPCDSTANVTTCCSSSALCATNLFCIDQSNNKVSGSCTEKSWGTNPTESCPCPPVYGSDGSLDLQSTFTKCQDGSYCCGKNNQACCNQAQGQFGVLYRPPRSGPAGCRPSGGPCGRQTVTTTATVAPTTINQALNNASVPTTVANIAPGNQSSMPVSSAQQSSGFANGQMSVGVIAGLATPLVLLLGACVFLFFRLRLYRMRDRGFNRLWNVEPESKRPMSAKPTTDFWI</sequence>
<dbReference type="Proteomes" id="UP000799302">
    <property type="component" value="Unassembled WGS sequence"/>
</dbReference>
<reference evidence="2" key="1">
    <citation type="journal article" date="2020" name="Stud. Mycol.">
        <title>101 Dothideomycetes genomes: a test case for predicting lifestyles and emergence of pathogens.</title>
        <authorList>
            <person name="Haridas S."/>
            <person name="Albert R."/>
            <person name="Binder M."/>
            <person name="Bloem J."/>
            <person name="Labutti K."/>
            <person name="Salamov A."/>
            <person name="Andreopoulos B."/>
            <person name="Baker S."/>
            <person name="Barry K."/>
            <person name="Bills G."/>
            <person name="Bluhm B."/>
            <person name="Cannon C."/>
            <person name="Castanera R."/>
            <person name="Culley D."/>
            <person name="Daum C."/>
            <person name="Ezra D."/>
            <person name="Gonzalez J."/>
            <person name="Henrissat B."/>
            <person name="Kuo A."/>
            <person name="Liang C."/>
            <person name="Lipzen A."/>
            <person name="Lutzoni F."/>
            <person name="Magnuson J."/>
            <person name="Mondo S."/>
            <person name="Nolan M."/>
            <person name="Ohm R."/>
            <person name="Pangilinan J."/>
            <person name="Park H.-J."/>
            <person name="Ramirez L."/>
            <person name="Alfaro M."/>
            <person name="Sun H."/>
            <person name="Tritt A."/>
            <person name="Yoshinaga Y."/>
            <person name="Zwiers L.-H."/>
            <person name="Turgeon B."/>
            <person name="Goodwin S."/>
            <person name="Spatafora J."/>
            <person name="Crous P."/>
            <person name="Grigoriev I."/>
        </authorList>
    </citation>
    <scope>NUCLEOTIDE SEQUENCE</scope>
    <source>
        <strain evidence="2">CBS 115976</strain>
    </source>
</reference>
<evidence type="ECO:0008006" key="4">
    <source>
        <dbReference type="Google" id="ProtNLM"/>
    </source>
</evidence>
<accession>A0A6A6U9E7</accession>
<dbReference type="OrthoDB" id="5215637at2759"/>
<name>A0A6A6U9E7_9PEZI</name>
<evidence type="ECO:0000313" key="2">
    <source>
        <dbReference type="EMBL" id="KAF2668580.1"/>
    </source>
</evidence>
<evidence type="ECO:0000256" key="1">
    <source>
        <dbReference type="SAM" id="Phobius"/>
    </source>
</evidence>
<organism evidence="2 3">
    <name type="scientific">Microthyrium microscopicum</name>
    <dbReference type="NCBI Taxonomy" id="703497"/>
    <lineage>
        <taxon>Eukaryota</taxon>
        <taxon>Fungi</taxon>
        <taxon>Dikarya</taxon>
        <taxon>Ascomycota</taxon>
        <taxon>Pezizomycotina</taxon>
        <taxon>Dothideomycetes</taxon>
        <taxon>Dothideomycetes incertae sedis</taxon>
        <taxon>Microthyriales</taxon>
        <taxon>Microthyriaceae</taxon>
        <taxon>Microthyrium</taxon>
    </lineage>
</organism>
<keyword evidence="1" id="KW-0812">Transmembrane</keyword>
<dbReference type="EMBL" id="MU004236">
    <property type="protein sequence ID" value="KAF2668580.1"/>
    <property type="molecule type" value="Genomic_DNA"/>
</dbReference>
<keyword evidence="3" id="KW-1185">Reference proteome</keyword>
<protein>
    <recommendedName>
        <fullName evidence="4">Mid2 domain-containing protein</fullName>
    </recommendedName>
</protein>
<dbReference type="AlphaFoldDB" id="A0A6A6U9E7"/>
<evidence type="ECO:0000313" key="3">
    <source>
        <dbReference type="Proteomes" id="UP000799302"/>
    </source>
</evidence>
<keyword evidence="1" id="KW-1133">Transmembrane helix</keyword>
<proteinExistence type="predicted"/>
<keyword evidence="1" id="KW-0472">Membrane</keyword>
<gene>
    <name evidence="2" type="ORF">BT63DRAFT_440727</name>
</gene>